<dbReference type="RefSeq" id="WP_060815341.1">
    <property type="nucleotide sequence ID" value="NZ_JBHULA010000011.1"/>
</dbReference>
<keyword evidence="4" id="KW-1185">Reference proteome</keyword>
<gene>
    <name evidence="3" type="ORF">NCTC12360_02821</name>
</gene>
<dbReference type="InterPro" id="IPR007119">
    <property type="entry name" value="Phage_tail_spike_N"/>
</dbReference>
<name>A0A376H304_ENTGA</name>
<evidence type="ECO:0000259" key="2">
    <source>
        <dbReference type="Pfam" id="PF21277"/>
    </source>
</evidence>
<evidence type="ECO:0000313" key="4">
    <source>
        <dbReference type="Proteomes" id="UP000254807"/>
    </source>
</evidence>
<reference evidence="3 4" key="1">
    <citation type="submission" date="2018-06" db="EMBL/GenBank/DDBJ databases">
        <authorList>
            <consortium name="Pathogen Informatics"/>
            <person name="Doyle S."/>
        </authorList>
    </citation>
    <scope>NUCLEOTIDE SEQUENCE [LARGE SCALE GENOMIC DNA]</scope>
    <source>
        <strain evidence="3 4">NCTC12360</strain>
    </source>
</reference>
<evidence type="ECO:0000313" key="3">
    <source>
        <dbReference type="EMBL" id="STD84292.1"/>
    </source>
</evidence>
<feature type="domain" description="Type VI secretion system spike protein VgrG3-like C-terminal" evidence="2">
    <location>
        <begin position="623"/>
        <end position="807"/>
    </location>
</feature>
<dbReference type="InterPro" id="IPR010572">
    <property type="entry name" value="Tail_dom"/>
</dbReference>
<dbReference type="InterPro" id="IPR049073">
    <property type="entry name" value="T6SS_VgrG3-like_C"/>
</dbReference>
<protein>
    <submittedName>
        <fullName evidence="3">Phage minor structural protein, N-terminal region domain protein</fullName>
    </submittedName>
</protein>
<dbReference type="Gene3D" id="3.90.1720.60">
    <property type="match status" value="1"/>
</dbReference>
<dbReference type="Pfam" id="PF21277">
    <property type="entry name" value="T6SS_VgrG3-like_C"/>
    <property type="match status" value="1"/>
</dbReference>
<feature type="domain" description="Tail spike" evidence="1">
    <location>
        <begin position="158"/>
        <end position="342"/>
    </location>
</feature>
<dbReference type="Pfam" id="PF06605">
    <property type="entry name" value="Prophage_tail"/>
    <property type="match status" value="1"/>
</dbReference>
<evidence type="ECO:0000259" key="1">
    <source>
        <dbReference type="Pfam" id="PF06605"/>
    </source>
</evidence>
<accession>A0A376H304</accession>
<dbReference type="AlphaFoldDB" id="A0A376H304"/>
<dbReference type="NCBIfam" id="TIGR01665">
    <property type="entry name" value="put_anti_recept"/>
    <property type="match status" value="1"/>
</dbReference>
<proteinExistence type="predicted"/>
<dbReference type="EMBL" id="UFYW01000001">
    <property type="protein sequence ID" value="STD84292.1"/>
    <property type="molecule type" value="Genomic_DNA"/>
</dbReference>
<dbReference type="Proteomes" id="UP000254807">
    <property type="component" value="Unassembled WGS sequence"/>
</dbReference>
<sequence>MKPRIYDPLEKDFSHNGLGIMIDTSRCDVTEEANGKYEVEIEHPLISRFSDYFENGYQIKAKPNDQEDYHVFEIKNTYKDTISNTILIYGQSRTYKIGNREVRHVEIDSKNGAEAMAAIENGMDEPSDVKLFSDIQTTSSTVFEARNVLSCISGEQGSMVQYWGGEIKREPFKLSLLRRRGRDNVGTVRYGKDLNGLKIKFDWSSIVTKVLPYADLQNSEDGTTKRIYGNAVMSELATNYPDVYAKHIQFTEEQGVKDLASLNRVAANYFKSINPGSDKPKISIELEIEKLTDSEEAKEFAKIKNYGLFDTFSVYHRLYDIHIDTKITSVVYDSLTEKNKKIYAGDAQMAFYTKQNYELQETIKTLTKKGYMSEFVDYVTNLINGVEGGSVLQYPKNKPHTTYYMDTDSRDTAKDVIALNHKGLGFSRTGWLGPFVNAWGIDGTLNADFIRAGKIRTNIMEVSFNGMGDLLRMVSGTLQLWNDDLKIMELTKRGMEFWSGSKSIGTIGTAGNPFPNLVVGSENGQPIMADMDGKALQLRLDNGGDYVLISSSEGKGLVLGKNKGMYIIDDDIRLIGNITLSGDMDIRGELKINGQKVIPGQNGGPGPGEGGTLSDVFVRVLALTAKYEMGDRGSGYYHPPLDDGAGWNYGKYSFTQVYEMDNFLAWLAKYYPDARSALVGSVGSTEFNNSWSAYGNANDKQFTRMQAEYFCRTKLKPAIEGLKASTSVDFNDGQKWLGTLGILASIQNWYPAAVSNGFFKTITQQFANRWDDAAFITTVCDYIVTNAASMVAPAYVEGIQNRFRNEKADALKLTDKTYIPFDGVTTNRGLEHLEDLLGRRIGNGQCYGLSAEYSGYMGGCGLGAGTQYGMSHLTGVGSTAAASDIGIAYDWAAVGWTVIKNPTYEQLQVGAIINIARGAPWAGWPGGVDDTYGHTGVIRGLENGRIQTYEQNTELGMIVGKFDRSYTSAAGISSIVIPPADT</sequence>
<organism evidence="3 4">
    <name type="scientific">Enterococcus gallinarum</name>
    <dbReference type="NCBI Taxonomy" id="1353"/>
    <lineage>
        <taxon>Bacteria</taxon>
        <taxon>Bacillati</taxon>
        <taxon>Bacillota</taxon>
        <taxon>Bacilli</taxon>
        <taxon>Lactobacillales</taxon>
        <taxon>Enterococcaceae</taxon>
        <taxon>Enterococcus</taxon>
    </lineage>
</organism>